<dbReference type="PANTHER" id="PTHR22602:SF0">
    <property type="entry name" value="TRANSFERASE CAF17, MITOCHONDRIAL-RELATED"/>
    <property type="match status" value="1"/>
</dbReference>
<dbReference type="NCBIfam" id="TIGR03317">
    <property type="entry name" value="ygfZ_signature"/>
    <property type="match status" value="1"/>
</dbReference>
<accession>A0AA44QJA6</accession>
<evidence type="ECO:0000313" key="3">
    <source>
        <dbReference type="EMBL" id="PGF34977.1"/>
    </source>
</evidence>
<comment type="caution">
    <text evidence="3">The sequence shown here is derived from an EMBL/GenBank/DDBJ whole genome shotgun (WGS) entry which is preliminary data.</text>
</comment>
<dbReference type="SUPFAM" id="SSF103025">
    <property type="entry name" value="Folate-binding domain"/>
    <property type="match status" value="1"/>
</dbReference>
<evidence type="ECO:0000259" key="2">
    <source>
        <dbReference type="Pfam" id="PF25455"/>
    </source>
</evidence>
<feature type="domain" description="CAF17 C-terminal" evidence="2">
    <location>
        <begin position="230"/>
        <end position="293"/>
    </location>
</feature>
<proteinExistence type="predicted"/>
<dbReference type="InterPro" id="IPR045179">
    <property type="entry name" value="YgfZ/GcvT"/>
</dbReference>
<sequence length="313" mass="33407">MSDPVLLTDGPDTGLVSHMRNPIAEQRLMVDGGGSVELSNREVLAISGVDRLGWLHFLTSQFLDGMEPGRTTTSLVLSPTGHVEHVLHGVDDGQTFWAWTEPGRGADLAAWLDSMRFMMRVEVALRPDMTVRWFGHDVAVSDGVVLDSEVAGGHEVILPVDAEIPGDADPVGVLAWEALRIAAGIPRIGLDTDDRTIPNEIGLYGTHMDKGCYRGQETVARVYNLGRPPRRLTLLQLDGSRAELPEVGADIHAGGRRVGAMGSSANHGVDGPIGLALVRRGVDVGLELEVDGIAAGQQPLVDPEVGLHVCPVV</sequence>
<dbReference type="RefSeq" id="WP_098827413.1">
    <property type="nucleotide sequence ID" value="NZ_MVCE01000002.1"/>
</dbReference>
<dbReference type="Proteomes" id="UP000226191">
    <property type="component" value="Unassembled WGS sequence"/>
</dbReference>
<dbReference type="Gene3D" id="3.30.1360.120">
    <property type="entry name" value="Probable tRNA modification gtpase trme, domain 1"/>
    <property type="match status" value="2"/>
</dbReference>
<evidence type="ECO:0000313" key="4">
    <source>
        <dbReference type="Proteomes" id="UP000226191"/>
    </source>
</evidence>
<keyword evidence="1" id="KW-0809">Transit peptide</keyword>
<organism evidence="3 4">
    <name type="scientific">Cutibacterium acnes</name>
    <name type="common">Propionibacterium acnes</name>
    <dbReference type="NCBI Taxonomy" id="1747"/>
    <lineage>
        <taxon>Bacteria</taxon>
        <taxon>Bacillati</taxon>
        <taxon>Actinomycetota</taxon>
        <taxon>Actinomycetes</taxon>
        <taxon>Propionibacteriales</taxon>
        <taxon>Propionibacteriaceae</taxon>
        <taxon>Cutibacterium</taxon>
    </lineage>
</organism>
<evidence type="ECO:0000256" key="1">
    <source>
        <dbReference type="ARBA" id="ARBA00022946"/>
    </source>
</evidence>
<protein>
    <submittedName>
        <fullName evidence="3">Folate-binding protein YgfZ</fullName>
    </submittedName>
</protein>
<dbReference type="InterPro" id="IPR057460">
    <property type="entry name" value="CAF17_C"/>
</dbReference>
<dbReference type="PANTHER" id="PTHR22602">
    <property type="entry name" value="TRANSFERASE CAF17, MITOCHONDRIAL-RELATED"/>
    <property type="match status" value="1"/>
</dbReference>
<dbReference type="InterPro" id="IPR017703">
    <property type="entry name" value="YgfZ/GCV_T_CS"/>
</dbReference>
<dbReference type="InterPro" id="IPR027266">
    <property type="entry name" value="TrmE/GcvT-like"/>
</dbReference>
<dbReference type="GO" id="GO:0016226">
    <property type="term" value="P:iron-sulfur cluster assembly"/>
    <property type="evidence" value="ECO:0007669"/>
    <property type="project" value="TreeGrafter"/>
</dbReference>
<dbReference type="EMBL" id="MVCE01000002">
    <property type="protein sequence ID" value="PGF34977.1"/>
    <property type="molecule type" value="Genomic_DNA"/>
</dbReference>
<reference evidence="3 4" key="1">
    <citation type="submission" date="2017-02" db="EMBL/GenBank/DDBJ databases">
        <title>Prevalence of linear plasmids in Cutibacterium acnes isolates obtained from cancerous prostatic tissue.</title>
        <authorList>
            <person name="Davidsson S."/>
            <person name="Bruggemann H."/>
        </authorList>
    </citation>
    <scope>NUCLEOTIDE SEQUENCE [LARGE SCALE GENOMIC DNA]</scope>
    <source>
        <strain evidence="3 4">11-78</strain>
    </source>
</reference>
<dbReference type="Pfam" id="PF25455">
    <property type="entry name" value="Beta-barrel_CAF17_C"/>
    <property type="match status" value="1"/>
</dbReference>
<name>A0AA44QJA6_CUTAC</name>
<gene>
    <name evidence="3" type="ORF">B1B09_05005</name>
</gene>
<dbReference type="AlphaFoldDB" id="A0AA44QJA6"/>
<dbReference type="PIRSF" id="PIRSF006487">
    <property type="entry name" value="GcvT"/>
    <property type="match status" value="1"/>
</dbReference>